<comment type="caution">
    <text evidence="10">The sequence shown here is derived from an EMBL/GenBank/DDBJ whole genome shotgun (WGS) entry which is preliminary data.</text>
</comment>
<accession>A0A830FMA1</accession>
<dbReference type="Gene3D" id="2.60.40.420">
    <property type="entry name" value="Cupredoxins - blue copper proteins"/>
    <property type="match status" value="1"/>
</dbReference>
<comment type="subcellular location">
    <subcellularLocation>
        <location evidence="1">Membrane</location>
    </subcellularLocation>
</comment>
<dbReference type="InterPro" id="IPR008972">
    <property type="entry name" value="Cupredoxin"/>
</dbReference>
<dbReference type="InterPro" id="IPR002387">
    <property type="entry name" value="Plastocyanin"/>
</dbReference>
<keyword evidence="6" id="KW-0472">Membrane</keyword>
<dbReference type="RefSeq" id="WP_188980324.1">
    <property type="nucleotide sequence ID" value="NZ_BMPG01000004.1"/>
</dbReference>
<keyword evidence="3 7" id="KW-0479">Metal-binding</keyword>
<dbReference type="AlphaFoldDB" id="A0A830FMA1"/>
<dbReference type="EMBL" id="BMPG01000004">
    <property type="protein sequence ID" value="GGL69792.1"/>
    <property type="molecule type" value="Genomic_DNA"/>
</dbReference>
<dbReference type="GO" id="GO:0016020">
    <property type="term" value="C:membrane"/>
    <property type="evidence" value="ECO:0007669"/>
    <property type="project" value="UniProtKB-SubCell"/>
</dbReference>
<feature type="binding site" evidence="7">
    <location>
        <position position="130"/>
    </location>
    <ligand>
        <name>Cu cation</name>
        <dbReference type="ChEBI" id="CHEBI:23378"/>
    </ligand>
</feature>
<evidence type="ECO:0000256" key="6">
    <source>
        <dbReference type="ARBA" id="ARBA00023136"/>
    </source>
</evidence>
<protein>
    <recommendedName>
        <fullName evidence="9">Blue (type 1) copper domain-containing protein</fullName>
    </recommendedName>
</protein>
<evidence type="ECO:0000256" key="3">
    <source>
        <dbReference type="ARBA" id="ARBA00022723"/>
    </source>
</evidence>
<evidence type="ECO:0000256" key="1">
    <source>
        <dbReference type="ARBA" id="ARBA00004370"/>
    </source>
</evidence>
<evidence type="ECO:0000256" key="4">
    <source>
        <dbReference type="ARBA" id="ARBA00022982"/>
    </source>
</evidence>
<dbReference type="InterPro" id="IPR028871">
    <property type="entry name" value="BlueCu_1_BS"/>
</dbReference>
<keyword evidence="11" id="KW-1185">Reference proteome</keyword>
<feature type="binding site" evidence="7">
    <location>
        <position position="133"/>
    </location>
    <ligand>
        <name>Cu cation</name>
        <dbReference type="ChEBI" id="CHEBI:23378"/>
    </ligand>
</feature>
<evidence type="ECO:0000256" key="7">
    <source>
        <dbReference type="PIRSR" id="PIRSR602387-1"/>
    </source>
</evidence>
<dbReference type="OrthoDB" id="4392at2157"/>
<dbReference type="InterPro" id="IPR000923">
    <property type="entry name" value="BlueCu_1"/>
</dbReference>
<name>A0A830FMA1_9EURY</name>
<organism evidence="10 11">
    <name type="scientific">Halocalculus aciditolerans</name>
    <dbReference type="NCBI Taxonomy" id="1383812"/>
    <lineage>
        <taxon>Archaea</taxon>
        <taxon>Methanobacteriati</taxon>
        <taxon>Methanobacteriota</taxon>
        <taxon>Stenosarchaea group</taxon>
        <taxon>Halobacteria</taxon>
        <taxon>Halobacteriales</taxon>
        <taxon>Halobacteriaceae</taxon>
        <taxon>Halocalculus</taxon>
    </lineage>
</organism>
<feature type="region of interest" description="Disordered" evidence="8">
    <location>
        <begin position="25"/>
        <end position="44"/>
    </location>
</feature>
<evidence type="ECO:0000256" key="5">
    <source>
        <dbReference type="ARBA" id="ARBA00023008"/>
    </source>
</evidence>
<dbReference type="GO" id="GO:0005507">
    <property type="term" value="F:copper ion binding"/>
    <property type="evidence" value="ECO:0007669"/>
    <property type="project" value="InterPro"/>
</dbReference>
<gene>
    <name evidence="10" type="ORF">GCM10009039_29750</name>
</gene>
<evidence type="ECO:0000256" key="8">
    <source>
        <dbReference type="SAM" id="MobiDB-lite"/>
    </source>
</evidence>
<reference evidence="10" key="1">
    <citation type="journal article" date="2014" name="Int. J. Syst. Evol. Microbiol.">
        <title>Complete genome sequence of Corynebacterium casei LMG S-19264T (=DSM 44701T), isolated from a smear-ripened cheese.</title>
        <authorList>
            <consortium name="US DOE Joint Genome Institute (JGI-PGF)"/>
            <person name="Walter F."/>
            <person name="Albersmeier A."/>
            <person name="Kalinowski J."/>
            <person name="Ruckert C."/>
        </authorList>
    </citation>
    <scope>NUCLEOTIDE SEQUENCE</scope>
    <source>
        <strain evidence="10">JCM 19596</strain>
    </source>
</reference>
<keyword evidence="5 7" id="KW-0186">Copper</keyword>
<evidence type="ECO:0000313" key="11">
    <source>
        <dbReference type="Proteomes" id="UP000607197"/>
    </source>
</evidence>
<dbReference type="PRINTS" id="PR00157">
    <property type="entry name" value="PLASTOCYANIN"/>
</dbReference>
<keyword evidence="2" id="KW-0813">Transport</keyword>
<dbReference type="PROSITE" id="PS00196">
    <property type="entry name" value="COPPER_BLUE"/>
    <property type="match status" value="1"/>
</dbReference>
<dbReference type="Proteomes" id="UP000607197">
    <property type="component" value="Unassembled WGS sequence"/>
</dbReference>
<feature type="domain" description="Blue (type 1) copper" evidence="9">
    <location>
        <begin position="48"/>
        <end position="143"/>
    </location>
</feature>
<comment type="cofactor">
    <cofactor evidence="7">
        <name>Cu(2+)</name>
        <dbReference type="ChEBI" id="CHEBI:29036"/>
    </cofactor>
    <text evidence="7">The crystal structure with reduced Cu(1+) has also been determined.</text>
</comment>
<dbReference type="Pfam" id="PF00127">
    <property type="entry name" value="Copper-bind"/>
    <property type="match status" value="1"/>
</dbReference>
<dbReference type="CDD" id="cd04220">
    <property type="entry name" value="Halocyanin"/>
    <property type="match status" value="1"/>
</dbReference>
<evidence type="ECO:0000259" key="9">
    <source>
        <dbReference type="Pfam" id="PF00127"/>
    </source>
</evidence>
<dbReference type="GO" id="GO:0009055">
    <property type="term" value="F:electron transfer activity"/>
    <property type="evidence" value="ECO:0007669"/>
    <property type="project" value="InterPro"/>
</dbReference>
<keyword evidence="4" id="KW-0249">Electron transport</keyword>
<evidence type="ECO:0000256" key="2">
    <source>
        <dbReference type="ARBA" id="ARBA00022448"/>
    </source>
</evidence>
<dbReference type="PANTHER" id="PTHR34192:SF10">
    <property type="entry name" value="PLASTOCYANIN MAJOR ISOFORM, CHLOROPLASTIC-RELATED"/>
    <property type="match status" value="1"/>
</dbReference>
<reference evidence="10" key="2">
    <citation type="submission" date="2020-09" db="EMBL/GenBank/DDBJ databases">
        <authorList>
            <person name="Sun Q."/>
            <person name="Ohkuma M."/>
        </authorList>
    </citation>
    <scope>NUCLEOTIDE SEQUENCE</scope>
    <source>
        <strain evidence="10">JCM 19596</strain>
    </source>
</reference>
<evidence type="ECO:0000313" key="10">
    <source>
        <dbReference type="EMBL" id="GGL69792.1"/>
    </source>
</evidence>
<dbReference type="SUPFAM" id="SSF49503">
    <property type="entry name" value="Cupredoxins"/>
    <property type="match status" value="1"/>
</dbReference>
<dbReference type="PANTHER" id="PTHR34192">
    <property type="entry name" value="PLASTOCYANIN MAJOR ISOFORM, CHLOROPLASTIC-RELATED"/>
    <property type="match status" value="1"/>
</dbReference>
<feature type="binding site" evidence="7">
    <location>
        <position position="138"/>
    </location>
    <ligand>
        <name>Cu cation</name>
        <dbReference type="ChEBI" id="CHEBI:23378"/>
    </ligand>
</feature>
<sequence>MKRRQFLSTAAGTGVASTAIIGTAAAQESEGGDPRQGSGTEDDPYIVEMHTEGSEYLFDPVGLYVEPGDTVRWVNASGAHSTASYSPENPRAEVSLIPEDAEPWNSGVFQEQGATFDYTFEAEGTYDYYCEPHKTLGMVARIVCGEPGGPAEENEIPDDVGAGVLPPSDTIVEDLALSYPYFPDTGAGSLPGLAIGGISLFALANAYLLSDYDISSGRYGEDAPDDTQTGRD</sequence>
<proteinExistence type="predicted"/>